<protein>
    <submittedName>
        <fullName evidence="3">Ferric reductase-like transmembrane domain-containing protein</fullName>
    </submittedName>
</protein>
<reference evidence="3 4" key="1">
    <citation type="submission" date="2023-11" db="EMBL/GenBank/DDBJ databases">
        <authorList>
            <person name="Xu M."/>
            <person name="Jiang T."/>
        </authorList>
    </citation>
    <scope>NUCLEOTIDE SEQUENCE [LARGE SCALE GENOMIC DNA]</scope>
    <source>
        <strain evidence="3 4">SD</strain>
    </source>
</reference>
<dbReference type="RefSeq" id="WP_319955593.1">
    <property type="nucleotide sequence ID" value="NZ_JAXAVX010000014.1"/>
</dbReference>
<gene>
    <name evidence="3" type="ORF">SK069_17725</name>
</gene>
<name>A0ABU4VNL4_9ACTN</name>
<sequence>MSPVVAAVAQRDPTAYAAWLTARAAGVAALVALTLTVWLGLASAGGLLRRRPHLRQQVGVVHEMLAVAAIGALAVHVLALLFDGWLRPSVVEVLVPFAVDHAPVWTGFGQIAGYGVLLLGPSFYLRKRIGATRWRSIHRCTTVAFLLAVGHAIGSGTDGRSAWLLLPVLGGTAVAVVLAAVRARRATQPPSARPAPRRPGPTRRDASVGERAVAARPRRDPLWLEGRPPARGSRQAESCSSRS</sequence>
<keyword evidence="2" id="KW-1133">Transmembrane helix</keyword>
<feature type="transmembrane region" description="Helical" evidence="2">
    <location>
        <begin position="137"/>
        <end position="156"/>
    </location>
</feature>
<organism evidence="3 4">
    <name type="scientific">Patulibacter brassicae</name>
    <dbReference type="NCBI Taxonomy" id="1705717"/>
    <lineage>
        <taxon>Bacteria</taxon>
        <taxon>Bacillati</taxon>
        <taxon>Actinomycetota</taxon>
        <taxon>Thermoleophilia</taxon>
        <taxon>Solirubrobacterales</taxon>
        <taxon>Patulibacteraceae</taxon>
        <taxon>Patulibacter</taxon>
    </lineage>
</organism>
<keyword evidence="2" id="KW-0472">Membrane</keyword>
<dbReference type="EMBL" id="JAXAVX010000014">
    <property type="protein sequence ID" value="MDX8153442.1"/>
    <property type="molecule type" value="Genomic_DNA"/>
</dbReference>
<keyword evidence="2" id="KW-0812">Transmembrane</keyword>
<feature type="transmembrane region" description="Helical" evidence="2">
    <location>
        <begin position="60"/>
        <end position="82"/>
    </location>
</feature>
<feature type="transmembrane region" description="Helical" evidence="2">
    <location>
        <begin position="27"/>
        <end position="48"/>
    </location>
</feature>
<accession>A0ABU4VNL4</accession>
<feature type="transmembrane region" description="Helical" evidence="2">
    <location>
        <begin position="162"/>
        <end position="181"/>
    </location>
</feature>
<evidence type="ECO:0000256" key="1">
    <source>
        <dbReference type="SAM" id="MobiDB-lite"/>
    </source>
</evidence>
<comment type="caution">
    <text evidence="3">The sequence shown here is derived from an EMBL/GenBank/DDBJ whole genome shotgun (WGS) entry which is preliminary data.</text>
</comment>
<feature type="region of interest" description="Disordered" evidence="1">
    <location>
        <begin position="187"/>
        <end position="243"/>
    </location>
</feature>
<keyword evidence="4" id="KW-1185">Reference proteome</keyword>
<evidence type="ECO:0000313" key="4">
    <source>
        <dbReference type="Proteomes" id="UP001277761"/>
    </source>
</evidence>
<dbReference type="Proteomes" id="UP001277761">
    <property type="component" value="Unassembled WGS sequence"/>
</dbReference>
<evidence type="ECO:0000313" key="3">
    <source>
        <dbReference type="EMBL" id="MDX8153442.1"/>
    </source>
</evidence>
<feature type="transmembrane region" description="Helical" evidence="2">
    <location>
        <begin position="102"/>
        <end position="125"/>
    </location>
</feature>
<proteinExistence type="predicted"/>
<evidence type="ECO:0000256" key="2">
    <source>
        <dbReference type="SAM" id="Phobius"/>
    </source>
</evidence>